<dbReference type="Gene3D" id="3.40.50.2000">
    <property type="entry name" value="Glycogen Phosphorylase B"/>
    <property type="match status" value="2"/>
</dbReference>
<dbReference type="Proteomes" id="UP000539111">
    <property type="component" value="Unassembled WGS sequence"/>
</dbReference>
<evidence type="ECO:0000313" key="2">
    <source>
        <dbReference type="EMBL" id="NYI69155.1"/>
    </source>
</evidence>
<comment type="caution">
    <text evidence="2">The sequence shown here is derived from an EMBL/GenBank/DDBJ whole genome shotgun (WGS) entry which is preliminary data.</text>
</comment>
<feature type="domain" description="Glycosyl transferase family 28 C-terminal" evidence="1">
    <location>
        <begin position="178"/>
        <end position="301"/>
    </location>
</feature>
<dbReference type="GO" id="GO:0016758">
    <property type="term" value="F:hexosyltransferase activity"/>
    <property type="evidence" value="ECO:0007669"/>
    <property type="project" value="InterPro"/>
</dbReference>
<keyword evidence="2" id="KW-0808">Transferase</keyword>
<reference evidence="2 3" key="1">
    <citation type="submission" date="2020-07" db="EMBL/GenBank/DDBJ databases">
        <title>Sequencing the genomes of 1000 actinobacteria strains.</title>
        <authorList>
            <person name="Klenk H.-P."/>
        </authorList>
    </citation>
    <scope>NUCLEOTIDE SEQUENCE [LARGE SCALE GENOMIC DNA]</scope>
    <source>
        <strain evidence="2 3">DSM 26341</strain>
    </source>
</reference>
<proteinExistence type="predicted"/>
<dbReference type="Pfam" id="PF04101">
    <property type="entry name" value="Glyco_tran_28_C"/>
    <property type="match status" value="1"/>
</dbReference>
<dbReference type="EMBL" id="JACBZP010000001">
    <property type="protein sequence ID" value="NYI69155.1"/>
    <property type="molecule type" value="Genomic_DNA"/>
</dbReference>
<dbReference type="InterPro" id="IPR007235">
    <property type="entry name" value="Glyco_trans_28_C"/>
</dbReference>
<evidence type="ECO:0000313" key="3">
    <source>
        <dbReference type="Proteomes" id="UP000539111"/>
    </source>
</evidence>
<accession>A0A7Z0IJ45</accession>
<dbReference type="SUPFAM" id="SSF53756">
    <property type="entry name" value="UDP-Glycosyltransferase/glycogen phosphorylase"/>
    <property type="match status" value="1"/>
</dbReference>
<evidence type="ECO:0000259" key="1">
    <source>
        <dbReference type="Pfam" id="PF04101"/>
    </source>
</evidence>
<protein>
    <submittedName>
        <fullName evidence="2">UDP-N-acetylglucosamine transferase subunit ALG13</fullName>
    </submittedName>
</protein>
<dbReference type="AlphaFoldDB" id="A0A7Z0IJ45"/>
<keyword evidence="3" id="KW-1185">Reference proteome</keyword>
<gene>
    <name evidence="2" type="ORF">BJY26_003461</name>
</gene>
<organism evidence="2 3">
    <name type="scientific">Spelaeicoccus albus</name>
    <dbReference type="NCBI Taxonomy" id="1280376"/>
    <lineage>
        <taxon>Bacteria</taxon>
        <taxon>Bacillati</taxon>
        <taxon>Actinomycetota</taxon>
        <taxon>Actinomycetes</taxon>
        <taxon>Micrococcales</taxon>
        <taxon>Brevibacteriaceae</taxon>
        <taxon>Spelaeicoccus</taxon>
    </lineage>
</organism>
<name>A0A7Z0IJ45_9MICO</name>
<sequence length="334" mass="36815">MNDRQITDPGLPTLLVATSGGHLEQLRNLYPRFLPESASVEWVSHTSEQLEALKMAGHVVHEVPYIGPRGYRALTQNIQPALRLLRANRYARIISTGAGIAIPYALAGKLFRTPYHYIESQTRLNGPSFTGNLLSRLPNINLYAQNESWANSKWRYRGSGIDGYTAERVSPPRHVSRVVVTLGTMRRYGFRRAIERLLRVLPTVVDPNAEILWQTGCTDVTGLNIKAYPKVPANDLQDAIGAADLVAMHAGVGSALVALKHGKAPILMPRQSDFGEHIDDHQALLANELSERGLAIATSPDALTREHIIDALSTKVLREVRPPKFELATTQGTS</sequence>
<dbReference type="RefSeq" id="WP_179429420.1">
    <property type="nucleotide sequence ID" value="NZ_JACBZP010000001.1"/>
</dbReference>